<evidence type="ECO:0000313" key="2">
    <source>
        <dbReference type="EMBL" id="GBM79232.1"/>
    </source>
</evidence>
<sequence>MKYLPVSKIRNNQRHLKQIQSKSGERGNSELSSVNPGRLWALGRSIHFEEQDAPCPAANRKKKRHPERMKKLNAVAKFTLQKAEEDIKGLCGTKAEEEKGIGGPRCNPIIFASSTLKEDRGDQSPGLAGSSDSLSLQEKQS</sequence>
<protein>
    <submittedName>
        <fullName evidence="2">Uncharacterized protein</fullName>
    </submittedName>
</protein>
<feature type="region of interest" description="Disordered" evidence="1">
    <location>
        <begin position="114"/>
        <end position="141"/>
    </location>
</feature>
<keyword evidence="3" id="KW-1185">Reference proteome</keyword>
<dbReference type="AlphaFoldDB" id="A0A4Y2IQR1"/>
<dbReference type="Proteomes" id="UP000499080">
    <property type="component" value="Unassembled WGS sequence"/>
</dbReference>
<gene>
    <name evidence="2" type="ORF">AVEN_250868_1</name>
</gene>
<proteinExistence type="predicted"/>
<comment type="caution">
    <text evidence="2">The sequence shown here is derived from an EMBL/GenBank/DDBJ whole genome shotgun (WGS) entry which is preliminary data.</text>
</comment>
<name>A0A4Y2IQR1_ARAVE</name>
<reference evidence="2 3" key="1">
    <citation type="journal article" date="2019" name="Sci. Rep.">
        <title>Orb-weaving spider Araneus ventricosus genome elucidates the spidroin gene catalogue.</title>
        <authorList>
            <person name="Kono N."/>
            <person name="Nakamura H."/>
            <person name="Ohtoshi R."/>
            <person name="Moran D.A.P."/>
            <person name="Shinohara A."/>
            <person name="Yoshida Y."/>
            <person name="Fujiwara M."/>
            <person name="Mori M."/>
            <person name="Tomita M."/>
            <person name="Arakawa K."/>
        </authorList>
    </citation>
    <scope>NUCLEOTIDE SEQUENCE [LARGE SCALE GENOMIC DNA]</scope>
</reference>
<organism evidence="2 3">
    <name type="scientific">Araneus ventricosus</name>
    <name type="common">Orbweaver spider</name>
    <name type="synonym">Epeira ventricosa</name>
    <dbReference type="NCBI Taxonomy" id="182803"/>
    <lineage>
        <taxon>Eukaryota</taxon>
        <taxon>Metazoa</taxon>
        <taxon>Ecdysozoa</taxon>
        <taxon>Arthropoda</taxon>
        <taxon>Chelicerata</taxon>
        <taxon>Arachnida</taxon>
        <taxon>Araneae</taxon>
        <taxon>Araneomorphae</taxon>
        <taxon>Entelegynae</taxon>
        <taxon>Araneoidea</taxon>
        <taxon>Araneidae</taxon>
        <taxon>Araneus</taxon>
    </lineage>
</organism>
<accession>A0A4Y2IQR1</accession>
<evidence type="ECO:0000256" key="1">
    <source>
        <dbReference type="SAM" id="MobiDB-lite"/>
    </source>
</evidence>
<feature type="region of interest" description="Disordered" evidence="1">
    <location>
        <begin position="1"/>
        <end position="34"/>
    </location>
</feature>
<dbReference type="EMBL" id="BGPR01002810">
    <property type="protein sequence ID" value="GBM79232.1"/>
    <property type="molecule type" value="Genomic_DNA"/>
</dbReference>
<feature type="compositionally biased region" description="Polar residues" evidence="1">
    <location>
        <begin position="130"/>
        <end position="141"/>
    </location>
</feature>
<evidence type="ECO:0000313" key="3">
    <source>
        <dbReference type="Proteomes" id="UP000499080"/>
    </source>
</evidence>